<dbReference type="InterPro" id="IPR006944">
    <property type="entry name" value="Phage/GTA_portal"/>
</dbReference>
<dbReference type="AlphaFoldDB" id="F7XUH6"/>
<evidence type="ECO:0000313" key="2">
    <source>
        <dbReference type="Proteomes" id="UP000006639"/>
    </source>
</evidence>
<dbReference type="KEGG" id="mmn:midi_01264"/>
<proteinExistence type="predicted"/>
<name>F7XUH6_MIDMI</name>
<dbReference type="OrthoDB" id="9134461at2"/>
<dbReference type="EMBL" id="CP002130">
    <property type="protein sequence ID" value="AEI89535.1"/>
    <property type="molecule type" value="Genomic_DNA"/>
</dbReference>
<gene>
    <name evidence="1" type="ordered locus">midi_01264</name>
</gene>
<evidence type="ECO:0000313" key="1">
    <source>
        <dbReference type="EMBL" id="AEI89535.1"/>
    </source>
</evidence>
<dbReference type="HOGENOM" id="CLU_1823172_0_0_5"/>
<dbReference type="RefSeq" id="WP_013951724.1">
    <property type="nucleotide sequence ID" value="NC_015722.1"/>
</dbReference>
<dbReference type="Proteomes" id="UP000006639">
    <property type="component" value="Chromosome"/>
</dbReference>
<protein>
    <submittedName>
        <fullName evidence="1">Uncharacterized protein</fullName>
    </submittedName>
</protein>
<sequence>MFNIFKNHPSKDCKESKNINANFGNNSYFYSIGSPVWSERNYNQFAGHAYTKNVIAYRAINLVSQDAASVPLKLYEFDKRVKQEKNDHAVLSLLKSPNPLKSGVELLSEVYIYRQIHGNAYLLAVSDSNSKLVCTTWHSYS</sequence>
<dbReference type="Pfam" id="PF04860">
    <property type="entry name" value="Phage_portal"/>
    <property type="match status" value="1"/>
</dbReference>
<accession>F7XUH6</accession>
<reference evidence="1 2" key="1">
    <citation type="journal article" date="2011" name="Mol. Biol. Evol.">
        <title>Phylogenomic evidence for the presence of a flagellum and cbb3 oxidase in the free-living mitochondrial ancestor.</title>
        <authorList>
            <person name="Sassera D."/>
            <person name="Lo N."/>
            <person name="Epis S."/>
            <person name="D'Auria G."/>
            <person name="Montagna M."/>
            <person name="Comandatore F."/>
            <person name="Horner D."/>
            <person name="Pereto J."/>
            <person name="Luciano A.M."/>
            <person name="Franciosi F."/>
            <person name="Ferri E."/>
            <person name="Crotti E."/>
            <person name="Bazzocchi C."/>
            <person name="Daffonchio D."/>
            <person name="Sacchi L."/>
            <person name="Moya A."/>
            <person name="Latorre A."/>
            <person name="Bandi C."/>
        </authorList>
    </citation>
    <scope>NUCLEOTIDE SEQUENCE [LARGE SCALE GENOMIC DNA]</scope>
    <source>
        <strain evidence="1 2">IricVA</strain>
    </source>
</reference>
<keyword evidence="2" id="KW-1185">Reference proteome</keyword>
<dbReference type="STRING" id="696127.midi_01264"/>
<organism evidence="1 2">
    <name type="scientific">Midichloria mitochondrii (strain IricVA)</name>
    <dbReference type="NCBI Taxonomy" id="696127"/>
    <lineage>
        <taxon>Bacteria</taxon>
        <taxon>Pseudomonadati</taxon>
        <taxon>Pseudomonadota</taxon>
        <taxon>Alphaproteobacteria</taxon>
        <taxon>Rickettsiales</taxon>
        <taxon>Candidatus Midichloriaceae</taxon>
        <taxon>Candidatus Midichloria</taxon>
    </lineage>
</organism>